<organism evidence="2 3">
    <name type="scientific">Oryzias melastigma</name>
    <name type="common">Marine medaka</name>
    <dbReference type="NCBI Taxonomy" id="30732"/>
    <lineage>
        <taxon>Eukaryota</taxon>
        <taxon>Metazoa</taxon>
        <taxon>Chordata</taxon>
        <taxon>Craniata</taxon>
        <taxon>Vertebrata</taxon>
        <taxon>Euteleostomi</taxon>
        <taxon>Actinopterygii</taxon>
        <taxon>Neopterygii</taxon>
        <taxon>Teleostei</taxon>
        <taxon>Neoteleostei</taxon>
        <taxon>Acanthomorphata</taxon>
        <taxon>Ovalentaria</taxon>
        <taxon>Atherinomorphae</taxon>
        <taxon>Beloniformes</taxon>
        <taxon>Adrianichthyidae</taxon>
        <taxon>Oryziinae</taxon>
        <taxon>Oryzias</taxon>
    </lineage>
</organism>
<dbReference type="InterPro" id="IPR058913">
    <property type="entry name" value="Integrase_dom_put"/>
</dbReference>
<dbReference type="PANTHER" id="PTHR46791:SF13">
    <property type="entry name" value="CLR5 DOMAIN-CONTAINING PROTEIN"/>
    <property type="match status" value="1"/>
</dbReference>
<sequence length="247" mass="28408">MLLPQHKGTHDSKSPFLHNLTKQILPEQSDHPKLRRSSGFESLGGCPRIVRGDRGTENIRVGEFQRFLRRNIHDGSAIDSYIEGASTSNQRIESWWGFLRKESMEYYISMLIDLKDRGLFDGAYLDRNLIQFCFMGIIQDELDKTISVWNSHIIRPSKNDRVPSGRPKVMYMFPELYSTNDCISPVDDADVQLCHANCTFRPTVPCDTDIYDLCNILMAESDLQLPNDAHQALNLYLHLRNVIISFL</sequence>
<feature type="domain" description="Integrase core" evidence="1">
    <location>
        <begin position="45"/>
        <end position="159"/>
    </location>
</feature>
<protein>
    <recommendedName>
        <fullName evidence="1">Integrase core domain-containing protein</fullName>
    </recommendedName>
</protein>
<reference evidence="2" key="1">
    <citation type="journal article" name="BMC Genomics">
        <title>Long-read sequencing and de novo genome assembly of marine medaka (Oryzias melastigma).</title>
        <authorList>
            <person name="Liang P."/>
            <person name="Saqib H.S.A."/>
            <person name="Ni X."/>
            <person name="Shen Y."/>
        </authorList>
    </citation>
    <scope>NUCLEOTIDE SEQUENCE</scope>
    <source>
        <strain evidence="2">Bigg-433</strain>
    </source>
</reference>
<dbReference type="Pfam" id="PF24764">
    <property type="entry name" value="rva_4"/>
    <property type="match status" value="1"/>
</dbReference>
<dbReference type="PANTHER" id="PTHR46791">
    <property type="entry name" value="EXPRESSED PROTEIN"/>
    <property type="match status" value="1"/>
</dbReference>
<evidence type="ECO:0000259" key="1">
    <source>
        <dbReference type="Pfam" id="PF24764"/>
    </source>
</evidence>
<dbReference type="EMBL" id="WKFB01000481">
    <property type="protein sequence ID" value="KAF6721739.1"/>
    <property type="molecule type" value="Genomic_DNA"/>
</dbReference>
<name>A0A834F5C3_ORYME</name>
<evidence type="ECO:0000313" key="2">
    <source>
        <dbReference type="EMBL" id="KAF6721739.1"/>
    </source>
</evidence>
<evidence type="ECO:0000313" key="3">
    <source>
        <dbReference type="Proteomes" id="UP000646548"/>
    </source>
</evidence>
<proteinExistence type="predicted"/>
<dbReference type="AlphaFoldDB" id="A0A834F5C3"/>
<accession>A0A834F5C3</accession>
<dbReference type="Proteomes" id="UP000646548">
    <property type="component" value="Unassembled WGS sequence"/>
</dbReference>
<gene>
    <name evidence="2" type="ORF">FQA47_013237</name>
</gene>
<comment type="caution">
    <text evidence="2">The sequence shown here is derived from an EMBL/GenBank/DDBJ whole genome shotgun (WGS) entry which is preliminary data.</text>
</comment>